<feature type="transmembrane region" description="Helical" evidence="1">
    <location>
        <begin position="53"/>
        <end position="76"/>
    </location>
</feature>
<dbReference type="PANTHER" id="PTHR34473">
    <property type="entry name" value="UPF0699 TRANSMEMBRANE PROTEIN YDBS"/>
    <property type="match status" value="1"/>
</dbReference>
<feature type="transmembrane region" description="Helical" evidence="1">
    <location>
        <begin position="20"/>
        <end position="41"/>
    </location>
</feature>
<dbReference type="Proteomes" id="UP000070355">
    <property type="component" value="Unassembled WGS sequence"/>
</dbReference>
<evidence type="ECO:0000313" key="4">
    <source>
        <dbReference type="Proteomes" id="UP000070355"/>
    </source>
</evidence>
<dbReference type="PATRIC" id="fig|1379.3.peg.1070"/>
<dbReference type="OrthoDB" id="1750577at2"/>
<keyword evidence="1" id="KW-0472">Membrane</keyword>
<dbReference type="STRING" id="1379.HMPREF3186_01085"/>
<evidence type="ECO:0000256" key="1">
    <source>
        <dbReference type="SAM" id="Phobius"/>
    </source>
</evidence>
<comment type="caution">
    <text evidence="3">The sequence shown here is derived from an EMBL/GenBank/DDBJ whole genome shotgun (WGS) entry which is preliminary data.</text>
</comment>
<accession>A0A133ZVX1</accession>
<sequence length="163" mass="18729">MSRIFEKKSCNLPQRSVQYIRIHFGIYALVLLSPVIGKSVYDYFKTEINYKFLGLGILMILIIYSIVALVIPPLVIRNYSYEIDDMGVSEVEGVFFKSKKTLPYNTIQDVTVNTGPILNKFKLANIQVTGIYSKLSIDCLPIEEAEKLKEKILSERSKYNIEY</sequence>
<evidence type="ECO:0000259" key="2">
    <source>
        <dbReference type="Pfam" id="PF03703"/>
    </source>
</evidence>
<name>A0A133ZVX1_9BACL</name>
<evidence type="ECO:0000313" key="3">
    <source>
        <dbReference type="EMBL" id="KXB59580.1"/>
    </source>
</evidence>
<feature type="domain" description="YdbS-like PH" evidence="2">
    <location>
        <begin position="77"/>
        <end position="152"/>
    </location>
</feature>
<protein>
    <recommendedName>
        <fullName evidence="2">YdbS-like PH domain-containing protein</fullName>
    </recommendedName>
</protein>
<dbReference type="RefSeq" id="WP_060914238.1">
    <property type="nucleotide sequence ID" value="NZ_KQ959961.1"/>
</dbReference>
<dbReference type="EMBL" id="LSDC01000070">
    <property type="protein sequence ID" value="KXB59580.1"/>
    <property type="molecule type" value="Genomic_DNA"/>
</dbReference>
<keyword evidence="1" id="KW-0812">Transmembrane</keyword>
<keyword evidence="1" id="KW-1133">Transmembrane helix</keyword>
<proteinExistence type="predicted"/>
<dbReference type="InterPro" id="IPR005182">
    <property type="entry name" value="YdbS-like_PH"/>
</dbReference>
<reference evidence="4" key="1">
    <citation type="submission" date="2016-01" db="EMBL/GenBank/DDBJ databases">
        <authorList>
            <person name="Mitreva M."/>
            <person name="Pepin K.H."/>
            <person name="Mihindukulasuriya K.A."/>
            <person name="Fulton R."/>
            <person name="Fronick C."/>
            <person name="O'Laughlin M."/>
            <person name="Miner T."/>
            <person name="Herter B."/>
            <person name="Rosa B.A."/>
            <person name="Cordes M."/>
            <person name="Tomlinson C."/>
            <person name="Wollam A."/>
            <person name="Palsikar V.B."/>
            <person name="Mardis E.R."/>
            <person name="Wilson R.K."/>
        </authorList>
    </citation>
    <scope>NUCLEOTIDE SEQUENCE [LARGE SCALE GENOMIC DNA]</scope>
    <source>
        <strain evidence="4">DNF01167</strain>
    </source>
</reference>
<dbReference type="Pfam" id="PF03703">
    <property type="entry name" value="bPH_2"/>
    <property type="match status" value="1"/>
</dbReference>
<dbReference type="PANTHER" id="PTHR34473:SF2">
    <property type="entry name" value="UPF0699 TRANSMEMBRANE PROTEIN YDBT"/>
    <property type="match status" value="1"/>
</dbReference>
<gene>
    <name evidence="3" type="ORF">HMPREF3186_01085</name>
</gene>
<organism evidence="3 4">
    <name type="scientific">Gemella haemolysans</name>
    <dbReference type="NCBI Taxonomy" id="1379"/>
    <lineage>
        <taxon>Bacteria</taxon>
        <taxon>Bacillati</taxon>
        <taxon>Bacillota</taxon>
        <taxon>Bacilli</taxon>
        <taxon>Bacillales</taxon>
        <taxon>Gemellaceae</taxon>
        <taxon>Gemella</taxon>
    </lineage>
</organism>
<dbReference type="AlphaFoldDB" id="A0A133ZVX1"/>